<dbReference type="RefSeq" id="WP_032736996.1">
    <property type="nucleotide sequence ID" value="NZ_CAXUAF010000007.1"/>
</dbReference>
<evidence type="ECO:0000313" key="2">
    <source>
        <dbReference type="EMBL" id="RDX10000.1"/>
    </source>
</evidence>
<proteinExistence type="predicted"/>
<sequence length="136" mass="15166">MTFTAEPNIGSHLVEATPPNLLEHIDEHIKFLRECKITFTGSIGRGDIPYTKSAMTLLNNIDVLIAGEEADKEVLRFNSGDMMGMIPPATKHYRPDLDLRTQSLMDGGYTEAMINSDRQMWGGSPISFPNGPQWNK</sequence>
<accession>A0A2N0SYH1</accession>
<evidence type="ECO:0000313" key="3">
    <source>
        <dbReference type="Proteomes" id="UP000232654"/>
    </source>
</evidence>
<organism evidence="1 3">
    <name type="scientific">Bifidobacterium longum</name>
    <dbReference type="NCBI Taxonomy" id="216816"/>
    <lineage>
        <taxon>Bacteria</taxon>
        <taxon>Bacillati</taxon>
        <taxon>Actinomycetota</taxon>
        <taxon>Actinomycetes</taxon>
        <taxon>Bifidobacteriales</taxon>
        <taxon>Bifidobacteriaceae</taxon>
        <taxon>Bifidobacterium</taxon>
    </lineage>
</organism>
<evidence type="ECO:0000313" key="1">
    <source>
        <dbReference type="EMBL" id="PKC86833.1"/>
    </source>
</evidence>
<gene>
    <name evidence="1" type="ORF">APC1503_2047</name>
    <name evidence="2" type="ORF">CE169_02720</name>
</gene>
<dbReference type="Proteomes" id="UP000232654">
    <property type="component" value="Unassembled WGS sequence"/>
</dbReference>
<reference evidence="1 3" key="2">
    <citation type="submission" date="2017-12" db="EMBL/GenBank/DDBJ databases">
        <title>Bifidobacterium longum APC/DPC strains.</title>
        <authorList>
            <person name="Arboleya S."/>
        </authorList>
    </citation>
    <scope>NUCLEOTIDE SEQUENCE [LARGE SCALE GENOMIC DNA]</scope>
    <source>
        <strain evidence="1 3">APC1503</strain>
    </source>
</reference>
<dbReference type="EMBL" id="PJDT01000031">
    <property type="protein sequence ID" value="PKC86833.1"/>
    <property type="molecule type" value="Genomic_DNA"/>
</dbReference>
<protein>
    <submittedName>
        <fullName evidence="1">Uncharacterized protein</fullName>
    </submittedName>
</protein>
<dbReference type="Proteomes" id="UP000257074">
    <property type="component" value="Unassembled WGS sequence"/>
</dbReference>
<evidence type="ECO:0000313" key="4">
    <source>
        <dbReference type="Proteomes" id="UP000257074"/>
    </source>
</evidence>
<dbReference type="EMBL" id="NJNR01000010">
    <property type="protein sequence ID" value="RDX10000.1"/>
    <property type="molecule type" value="Genomic_DNA"/>
</dbReference>
<name>A0A2N0SYH1_BIFLN</name>
<dbReference type="AlphaFoldDB" id="A0A2N0SYH1"/>
<reference evidence="2 4" key="1">
    <citation type="journal article" date="2017" name="Anaerobe">
        <title>Quantification, isolation and characterization of Bifidobacterium from the vaginal microbiomes of reproductive aged women.</title>
        <authorList>
            <person name="Freitas A.C."/>
            <person name="Hill J.E."/>
        </authorList>
    </citation>
    <scope>NUCLEOTIDE SEQUENCE [LARGE SCALE GENOMIC DNA]</scope>
    <source>
        <strain evidence="2 4">N6D05</strain>
    </source>
</reference>
<comment type="caution">
    <text evidence="1">The sequence shown here is derived from an EMBL/GenBank/DDBJ whole genome shotgun (WGS) entry which is preliminary data.</text>
</comment>